<dbReference type="GO" id="GO:0003700">
    <property type="term" value="F:DNA-binding transcription factor activity"/>
    <property type="evidence" value="ECO:0007669"/>
    <property type="project" value="UniProtKB-UniRule"/>
</dbReference>
<dbReference type="InterPro" id="IPR020899">
    <property type="entry name" value="Arg_repress_C"/>
</dbReference>
<feature type="domain" description="Arginine repressor DNA-binding" evidence="10">
    <location>
        <begin position="3"/>
        <end position="69"/>
    </location>
</feature>
<dbReference type="InterPro" id="IPR036388">
    <property type="entry name" value="WH-like_DNA-bd_sf"/>
</dbReference>
<organism evidence="12 13">
    <name type="scientific">Draconibacterium sediminis</name>
    <dbReference type="NCBI Taxonomy" id="1544798"/>
    <lineage>
        <taxon>Bacteria</taxon>
        <taxon>Pseudomonadati</taxon>
        <taxon>Bacteroidota</taxon>
        <taxon>Bacteroidia</taxon>
        <taxon>Marinilabiliales</taxon>
        <taxon>Prolixibacteraceae</taxon>
        <taxon>Draconibacterium</taxon>
    </lineage>
</organism>
<evidence type="ECO:0000313" key="12">
    <source>
        <dbReference type="EMBL" id="KJF44628.1"/>
    </source>
</evidence>
<dbReference type="GO" id="GO:1900079">
    <property type="term" value="P:regulation of arginine biosynthetic process"/>
    <property type="evidence" value="ECO:0007669"/>
    <property type="project" value="UniProtKB-UniRule"/>
</dbReference>
<protein>
    <recommendedName>
        <fullName evidence="4 9">Arginine repressor</fullName>
    </recommendedName>
</protein>
<evidence type="ECO:0000313" key="13">
    <source>
        <dbReference type="Proteomes" id="UP000032544"/>
    </source>
</evidence>
<evidence type="ECO:0000256" key="6">
    <source>
        <dbReference type="ARBA" id="ARBA00023015"/>
    </source>
</evidence>
<accession>A0A0D8JFL0</accession>
<evidence type="ECO:0000256" key="9">
    <source>
        <dbReference type="HAMAP-Rule" id="MF_00173"/>
    </source>
</evidence>
<comment type="pathway">
    <text evidence="2 9">Amino-acid biosynthesis; L-arginine biosynthesis [regulation].</text>
</comment>
<gene>
    <name evidence="9" type="primary">argR</name>
    <name evidence="12" type="ORF">LH29_03955</name>
</gene>
<evidence type="ECO:0000256" key="8">
    <source>
        <dbReference type="ARBA" id="ARBA00023163"/>
    </source>
</evidence>
<dbReference type="GO" id="GO:0051259">
    <property type="term" value="P:protein complex oligomerization"/>
    <property type="evidence" value="ECO:0007669"/>
    <property type="project" value="InterPro"/>
</dbReference>
<evidence type="ECO:0000256" key="5">
    <source>
        <dbReference type="ARBA" id="ARBA00022490"/>
    </source>
</evidence>
<dbReference type="EMBL" id="JRHC01000001">
    <property type="protein sequence ID" value="KJF44628.1"/>
    <property type="molecule type" value="Genomic_DNA"/>
</dbReference>
<dbReference type="STRING" id="1544798.LH29_03955"/>
<dbReference type="GO" id="GO:0005737">
    <property type="term" value="C:cytoplasm"/>
    <property type="evidence" value="ECO:0007669"/>
    <property type="project" value="UniProtKB-SubCell"/>
</dbReference>
<dbReference type="Gene3D" id="3.30.1360.40">
    <property type="match status" value="1"/>
</dbReference>
<dbReference type="PATRIC" id="fig|1544798.3.peg.811"/>
<dbReference type="OrthoDB" id="9807089at2"/>
<keyword evidence="13" id="KW-1185">Reference proteome</keyword>
<comment type="similarity">
    <text evidence="3 9">Belongs to the ArgR family.</text>
</comment>
<dbReference type="InterPro" id="IPR020900">
    <property type="entry name" value="Arg_repress_DNA-bd"/>
</dbReference>
<keyword evidence="9" id="KW-0028">Amino-acid biosynthesis</keyword>
<dbReference type="InterPro" id="IPR036390">
    <property type="entry name" value="WH_DNA-bd_sf"/>
</dbReference>
<dbReference type="SUPFAM" id="SSF55252">
    <property type="entry name" value="C-terminal domain of arginine repressor"/>
    <property type="match status" value="1"/>
</dbReference>
<proteinExistence type="inferred from homology"/>
<dbReference type="PANTHER" id="PTHR34471:SF1">
    <property type="entry name" value="ARGININE REPRESSOR"/>
    <property type="match status" value="1"/>
</dbReference>
<keyword evidence="9" id="KW-0678">Repressor</keyword>
<dbReference type="Proteomes" id="UP000032544">
    <property type="component" value="Unassembled WGS sequence"/>
</dbReference>
<dbReference type="HAMAP" id="MF_00173">
    <property type="entry name" value="Arg_repressor"/>
    <property type="match status" value="1"/>
</dbReference>
<dbReference type="InterPro" id="IPR001669">
    <property type="entry name" value="Arg_repress"/>
</dbReference>
<dbReference type="NCBIfam" id="TIGR01529">
    <property type="entry name" value="argR_whole"/>
    <property type="match status" value="1"/>
</dbReference>
<keyword evidence="8 9" id="KW-0804">Transcription</keyword>
<evidence type="ECO:0000259" key="11">
    <source>
        <dbReference type="Pfam" id="PF02863"/>
    </source>
</evidence>
<dbReference type="SUPFAM" id="SSF46785">
    <property type="entry name" value="Winged helix' DNA-binding domain"/>
    <property type="match status" value="1"/>
</dbReference>
<evidence type="ECO:0000256" key="3">
    <source>
        <dbReference type="ARBA" id="ARBA00008316"/>
    </source>
</evidence>
<sequence length="161" mass="18113">MKNKVQRQREIRKIIQRGSVHSQDELLVELKRRGFELTQATLSRDLKVLQVAKVPHPVKGYLYTIPENGQSERQNSEHVNRINYLADGFKDIQFSGNLAVIRTLPGYANSIAAVIDSASPWEILGTVAGDDTILIIQREGISKNDLTEALIKILPKLNDKL</sequence>
<dbReference type="Gene3D" id="1.10.10.10">
    <property type="entry name" value="Winged helix-like DNA-binding domain superfamily/Winged helix DNA-binding domain"/>
    <property type="match status" value="1"/>
</dbReference>
<keyword evidence="7 9" id="KW-0238">DNA-binding</keyword>
<keyword evidence="9" id="KW-0055">Arginine biosynthesis</keyword>
<evidence type="ECO:0000256" key="2">
    <source>
        <dbReference type="ARBA" id="ARBA00005040"/>
    </source>
</evidence>
<name>A0A0D8JFL0_9BACT</name>
<dbReference type="GO" id="GO:0034618">
    <property type="term" value="F:arginine binding"/>
    <property type="evidence" value="ECO:0007669"/>
    <property type="project" value="InterPro"/>
</dbReference>
<evidence type="ECO:0000256" key="7">
    <source>
        <dbReference type="ARBA" id="ARBA00023125"/>
    </source>
</evidence>
<keyword evidence="5 9" id="KW-0963">Cytoplasm</keyword>
<dbReference type="GO" id="GO:0006526">
    <property type="term" value="P:L-arginine biosynthetic process"/>
    <property type="evidence" value="ECO:0007669"/>
    <property type="project" value="UniProtKB-UniPathway"/>
</dbReference>
<dbReference type="Pfam" id="PF01316">
    <property type="entry name" value="Arg_repressor"/>
    <property type="match status" value="1"/>
</dbReference>
<comment type="function">
    <text evidence="9">Regulates arginine biosynthesis genes.</text>
</comment>
<dbReference type="PANTHER" id="PTHR34471">
    <property type="entry name" value="ARGININE REPRESSOR"/>
    <property type="match status" value="1"/>
</dbReference>
<evidence type="ECO:0000256" key="4">
    <source>
        <dbReference type="ARBA" id="ARBA00021148"/>
    </source>
</evidence>
<feature type="domain" description="Arginine repressor C-terminal" evidence="11">
    <location>
        <begin position="86"/>
        <end position="150"/>
    </location>
</feature>
<dbReference type="RefSeq" id="WP_045028639.1">
    <property type="nucleotide sequence ID" value="NZ_JRHC01000001.1"/>
</dbReference>
<dbReference type="InterPro" id="IPR036251">
    <property type="entry name" value="Arg_repress_C_sf"/>
</dbReference>
<dbReference type="GO" id="GO:0003677">
    <property type="term" value="F:DNA binding"/>
    <property type="evidence" value="ECO:0007669"/>
    <property type="project" value="UniProtKB-KW"/>
</dbReference>
<dbReference type="PRINTS" id="PR01467">
    <property type="entry name" value="ARGREPRESSOR"/>
</dbReference>
<dbReference type="AlphaFoldDB" id="A0A0D8JFL0"/>
<comment type="subcellular location">
    <subcellularLocation>
        <location evidence="1 9">Cytoplasm</location>
    </subcellularLocation>
</comment>
<dbReference type="Pfam" id="PF02863">
    <property type="entry name" value="Arg_repressor_C"/>
    <property type="match status" value="1"/>
</dbReference>
<comment type="caution">
    <text evidence="12">The sequence shown here is derived from an EMBL/GenBank/DDBJ whole genome shotgun (WGS) entry which is preliminary data.</text>
</comment>
<dbReference type="UniPathway" id="UPA00068"/>
<evidence type="ECO:0000256" key="1">
    <source>
        <dbReference type="ARBA" id="ARBA00004496"/>
    </source>
</evidence>
<reference evidence="12 13" key="1">
    <citation type="submission" date="2014-09" db="EMBL/GenBank/DDBJ databases">
        <title>Draft Genome Sequence of Draconibacterium sp. JN14CK-3.</title>
        <authorList>
            <person name="Dong C."/>
            <person name="Lai Q."/>
            <person name="Shao Z."/>
        </authorList>
    </citation>
    <scope>NUCLEOTIDE SEQUENCE [LARGE SCALE GENOMIC DNA]</scope>
    <source>
        <strain evidence="12 13">JN14CK-3</strain>
    </source>
</reference>
<evidence type="ECO:0000259" key="10">
    <source>
        <dbReference type="Pfam" id="PF01316"/>
    </source>
</evidence>
<keyword evidence="6 9" id="KW-0805">Transcription regulation</keyword>